<feature type="region of interest" description="Disordered" evidence="1">
    <location>
        <begin position="117"/>
        <end position="143"/>
    </location>
</feature>
<dbReference type="EMBL" id="JAJGCB010000006">
    <property type="protein sequence ID" value="KAJ8991978.1"/>
    <property type="molecule type" value="Genomic_DNA"/>
</dbReference>
<name>A0AAN6IVR5_EXODE</name>
<sequence length="471" mass="50203">MAQQSSSEPSLSNLIRLAPLHITDLPYHPDLPGSGTNNANLQSAPQTGPGTPDQRSQYLSTFLTQLLSDGTSFLSPSIFSRRFKHHSTKKSPPASSPVEVLDWSVSASTIYKEVQWSASAPPSSDTAPTSSSTRQVSRSTPSSSTLSSEYWLARRSVHKDISSKSTTRAGHASWPEFVFGLRDNHSKNECEFTPSLYDARCVVEWPKEELRKVMEGGLSCRYSNVTMGIYEMCHAIPAPLRPRCFCVLVVTGSVVKNKPKSKTNGVGSNGVDGKDTDADDDDGCGEDSFVAVTVPVDLTLTRFASASGTGSGTGASAPGATFPPNAFYSSGRNVREGVTPQQRKRVVMGVYAAVEMVTRRRGRGRGGVGVGRGGGGGKVTGDAEGGSQGKSKSEGEGKSKGKREGDSKAEGETVGQIEWVMATTSDAKGVLPIWLQRMSVPAAVAKDVGYFIRWIRGVDDSRIKEQLGGRG</sequence>
<feature type="compositionally biased region" description="Basic and acidic residues" evidence="1">
    <location>
        <begin position="391"/>
        <end position="411"/>
    </location>
</feature>
<feature type="compositionally biased region" description="Gly residues" evidence="1">
    <location>
        <begin position="365"/>
        <end position="388"/>
    </location>
</feature>
<feature type="region of interest" description="Disordered" evidence="1">
    <location>
        <begin position="363"/>
        <end position="412"/>
    </location>
</feature>
<evidence type="ECO:0000313" key="4">
    <source>
        <dbReference type="Proteomes" id="UP001161757"/>
    </source>
</evidence>
<accession>A0AAN6IVR5</accession>
<evidence type="ECO:0000256" key="1">
    <source>
        <dbReference type="SAM" id="MobiDB-lite"/>
    </source>
</evidence>
<feature type="region of interest" description="Disordered" evidence="1">
    <location>
        <begin position="258"/>
        <end position="280"/>
    </location>
</feature>
<feature type="domain" description="DUF3074" evidence="2">
    <location>
        <begin position="151"/>
        <end position="455"/>
    </location>
</feature>
<organism evidence="3 4">
    <name type="scientific">Exophiala dermatitidis</name>
    <name type="common">Black yeast-like fungus</name>
    <name type="synonym">Wangiella dermatitidis</name>
    <dbReference type="NCBI Taxonomy" id="5970"/>
    <lineage>
        <taxon>Eukaryota</taxon>
        <taxon>Fungi</taxon>
        <taxon>Dikarya</taxon>
        <taxon>Ascomycota</taxon>
        <taxon>Pezizomycotina</taxon>
        <taxon>Eurotiomycetes</taxon>
        <taxon>Chaetothyriomycetidae</taxon>
        <taxon>Chaetothyriales</taxon>
        <taxon>Herpotrichiellaceae</taxon>
        <taxon>Exophiala</taxon>
    </lineage>
</organism>
<dbReference type="AlphaFoldDB" id="A0AAN6IVR5"/>
<evidence type="ECO:0000259" key="2">
    <source>
        <dbReference type="Pfam" id="PF11274"/>
    </source>
</evidence>
<feature type="compositionally biased region" description="Polar residues" evidence="1">
    <location>
        <begin position="34"/>
        <end position="56"/>
    </location>
</feature>
<dbReference type="PANTHER" id="PTHR40370">
    <property type="entry name" value="EXPRESSED PROTEIN"/>
    <property type="match status" value="1"/>
</dbReference>
<dbReference type="Proteomes" id="UP001161757">
    <property type="component" value="Unassembled WGS sequence"/>
</dbReference>
<dbReference type="InterPro" id="IPR024500">
    <property type="entry name" value="DUF3074"/>
</dbReference>
<reference evidence="3" key="1">
    <citation type="submission" date="2023-01" db="EMBL/GenBank/DDBJ databases">
        <title>Exophiala dermititidis isolated from Cystic Fibrosis Patient.</title>
        <authorList>
            <person name="Kurbessoian T."/>
            <person name="Crocker A."/>
            <person name="Murante D."/>
            <person name="Hogan D.A."/>
            <person name="Stajich J.E."/>
        </authorList>
    </citation>
    <scope>NUCLEOTIDE SEQUENCE</scope>
    <source>
        <strain evidence="3">Ex8</strain>
    </source>
</reference>
<comment type="caution">
    <text evidence="3">The sequence shown here is derived from an EMBL/GenBank/DDBJ whole genome shotgun (WGS) entry which is preliminary data.</text>
</comment>
<dbReference type="Pfam" id="PF11274">
    <property type="entry name" value="DUF3074"/>
    <property type="match status" value="1"/>
</dbReference>
<gene>
    <name evidence="3" type="ORF">HRR80_003879</name>
</gene>
<dbReference type="PANTHER" id="PTHR40370:SF1">
    <property type="entry name" value="DUF3074 DOMAIN-CONTAINING PROTEIN"/>
    <property type="match status" value="1"/>
</dbReference>
<evidence type="ECO:0000313" key="3">
    <source>
        <dbReference type="EMBL" id="KAJ8991978.1"/>
    </source>
</evidence>
<protein>
    <recommendedName>
        <fullName evidence="2">DUF3074 domain-containing protein</fullName>
    </recommendedName>
</protein>
<proteinExistence type="predicted"/>
<feature type="region of interest" description="Disordered" evidence="1">
    <location>
        <begin position="26"/>
        <end position="56"/>
    </location>
</feature>